<dbReference type="GO" id="GO:0015267">
    <property type="term" value="F:channel activity"/>
    <property type="evidence" value="ECO:0007669"/>
    <property type="project" value="TreeGrafter"/>
</dbReference>
<dbReference type="AlphaFoldDB" id="A0A1I7SUC8"/>
<dbReference type="OrthoDB" id="1580043at2759"/>
<proteinExistence type="inferred from homology"/>
<dbReference type="SMR" id="A0A1I7SUC8"/>
<feature type="transmembrane region" description="Helical" evidence="5">
    <location>
        <begin position="6"/>
        <end position="25"/>
    </location>
</feature>
<dbReference type="WBParaSite" id="BXY_1665000.1">
    <property type="protein sequence ID" value="BXY_1665000.1"/>
    <property type="gene ID" value="BXY_1665000"/>
</dbReference>
<dbReference type="GO" id="GO:0005737">
    <property type="term" value="C:cytoplasm"/>
    <property type="evidence" value="ECO:0007669"/>
    <property type="project" value="TreeGrafter"/>
</dbReference>
<dbReference type="Gene3D" id="1.20.1080.10">
    <property type="entry name" value="Glycerol uptake facilitator protein"/>
    <property type="match status" value="1"/>
</dbReference>
<dbReference type="PANTHER" id="PTHR21191">
    <property type="entry name" value="AQUAPORIN"/>
    <property type="match status" value="1"/>
</dbReference>
<evidence type="ECO:0000256" key="2">
    <source>
        <dbReference type="ARBA" id="ARBA00022692"/>
    </source>
</evidence>
<evidence type="ECO:0000313" key="6">
    <source>
        <dbReference type="EMBL" id="CAD5220855.1"/>
    </source>
</evidence>
<gene>
    <name evidence="6" type="ORF">BXYJ_LOCUS6387</name>
</gene>
<sequence>MRVWVASLILYCSVYIICELFRFLLGRKILNVNEKYLPLVLEFIGTVQVCAPMFDVNIVLQTYGIQGVVIEITFIELMNLVLLRDASADPCPFIIGFIKKQVSAQKLFAFVGIQFLAAYLSYVFVLGFWKLGMHPKHSEFLHEDCESDLSVTMLFGSLVEAGGLIANKLAEVYLEGKIVTQRILQFAIALVAALVTVLGIFYTGMYANPIVAWACTFNCGGVPHLDHFVVYWISPIVAHLAIEKIISHGHAEAKLDASKKTE</sequence>
<dbReference type="InterPro" id="IPR016697">
    <property type="entry name" value="Aquaporin_11/12"/>
</dbReference>
<dbReference type="Proteomes" id="UP000582659">
    <property type="component" value="Unassembled WGS sequence"/>
</dbReference>
<organism evidence="7 9">
    <name type="scientific">Bursaphelenchus xylophilus</name>
    <name type="common">Pinewood nematode worm</name>
    <name type="synonym">Aphelenchoides xylophilus</name>
    <dbReference type="NCBI Taxonomy" id="6326"/>
    <lineage>
        <taxon>Eukaryota</taxon>
        <taxon>Metazoa</taxon>
        <taxon>Ecdysozoa</taxon>
        <taxon>Nematoda</taxon>
        <taxon>Chromadorea</taxon>
        <taxon>Rhabditida</taxon>
        <taxon>Tylenchina</taxon>
        <taxon>Tylenchomorpha</taxon>
        <taxon>Aphelenchoidea</taxon>
        <taxon>Aphelenchoididae</taxon>
        <taxon>Bursaphelenchus</taxon>
    </lineage>
</organism>
<dbReference type="EMBL" id="CAJFDI010000003">
    <property type="protein sequence ID" value="CAD5220855.1"/>
    <property type="molecule type" value="Genomic_DNA"/>
</dbReference>
<dbReference type="PIRSF" id="PIRSF017529">
    <property type="entry name" value="Aquaporin_11/12"/>
    <property type="match status" value="1"/>
</dbReference>
<comment type="caution">
    <text evidence="5">Lacks conserved residue(s) required for the propagation of feature annotation.</text>
</comment>
<keyword evidence="2 5" id="KW-0812">Transmembrane</keyword>
<evidence type="ECO:0000313" key="7">
    <source>
        <dbReference type="Proteomes" id="UP000095284"/>
    </source>
</evidence>
<feature type="transmembrane region" description="Helical" evidence="5">
    <location>
        <begin position="182"/>
        <end position="202"/>
    </location>
</feature>
<evidence type="ECO:0000256" key="1">
    <source>
        <dbReference type="ARBA" id="ARBA00004141"/>
    </source>
</evidence>
<keyword evidence="3 5" id="KW-1133">Transmembrane helix</keyword>
<reference evidence="6" key="2">
    <citation type="submission" date="2020-09" db="EMBL/GenBank/DDBJ databases">
        <authorList>
            <person name="Kikuchi T."/>
        </authorList>
    </citation>
    <scope>NUCLEOTIDE SEQUENCE</scope>
    <source>
        <strain evidence="6">Ka4C1</strain>
    </source>
</reference>
<dbReference type="SUPFAM" id="SSF81338">
    <property type="entry name" value="Aquaporin-like"/>
    <property type="match status" value="1"/>
</dbReference>
<dbReference type="InterPro" id="IPR051883">
    <property type="entry name" value="AQP11/12_channel"/>
</dbReference>
<dbReference type="Proteomes" id="UP000659654">
    <property type="component" value="Unassembled WGS sequence"/>
</dbReference>
<keyword evidence="8" id="KW-1185">Reference proteome</keyword>
<keyword evidence="4 5" id="KW-0472">Membrane</keyword>
<protein>
    <recommendedName>
        <fullName evidence="5">Aquaporin</fullName>
    </recommendedName>
</protein>
<evidence type="ECO:0000256" key="3">
    <source>
        <dbReference type="ARBA" id="ARBA00022989"/>
    </source>
</evidence>
<name>A0A1I7SUC8_BURXY</name>
<dbReference type="GO" id="GO:0016020">
    <property type="term" value="C:membrane"/>
    <property type="evidence" value="ECO:0007669"/>
    <property type="project" value="UniProtKB-SubCell"/>
</dbReference>
<evidence type="ECO:0000256" key="5">
    <source>
        <dbReference type="PIRNR" id="PIRNR017529"/>
    </source>
</evidence>
<dbReference type="InterPro" id="IPR023271">
    <property type="entry name" value="Aquaporin-like"/>
</dbReference>
<feature type="transmembrane region" description="Helical" evidence="5">
    <location>
        <begin position="107"/>
        <end position="129"/>
    </location>
</feature>
<dbReference type="EMBL" id="CAJFCV020000003">
    <property type="protein sequence ID" value="CAG9107287.1"/>
    <property type="molecule type" value="Genomic_DNA"/>
</dbReference>
<evidence type="ECO:0000256" key="4">
    <source>
        <dbReference type="ARBA" id="ARBA00023136"/>
    </source>
</evidence>
<reference evidence="9" key="1">
    <citation type="submission" date="2016-11" db="UniProtKB">
        <authorList>
            <consortium name="WormBaseParasite"/>
        </authorList>
    </citation>
    <scope>IDENTIFICATION</scope>
</reference>
<evidence type="ECO:0000313" key="8">
    <source>
        <dbReference type="Proteomes" id="UP000659654"/>
    </source>
</evidence>
<accession>A0A1I7SUC8</accession>
<dbReference type="eggNOG" id="ENOG502S0A9">
    <property type="taxonomic scope" value="Eukaryota"/>
</dbReference>
<comment type="subcellular location">
    <subcellularLocation>
        <location evidence="1">Membrane</location>
        <topology evidence="1">Multi-pass membrane protein</topology>
    </subcellularLocation>
</comment>
<dbReference type="Proteomes" id="UP000095284">
    <property type="component" value="Unplaced"/>
</dbReference>
<evidence type="ECO:0000313" key="9">
    <source>
        <dbReference type="WBParaSite" id="BXY_1665000.1"/>
    </source>
</evidence>
<dbReference type="PANTHER" id="PTHR21191:SF15">
    <property type="entry name" value="AQUAPORIN"/>
    <property type="match status" value="1"/>
</dbReference>
<comment type="similarity">
    <text evidence="5">Belongs to the MIP/aquaporin (TC 1.A.8) family.</text>
</comment>